<accession>A0A0W0G989</accession>
<evidence type="ECO:0000313" key="3">
    <source>
        <dbReference type="Proteomes" id="UP000054988"/>
    </source>
</evidence>
<organism evidence="2 3">
    <name type="scientific">Moniliophthora roreri</name>
    <name type="common">Frosty pod rot fungus</name>
    <name type="synonym">Monilia roreri</name>
    <dbReference type="NCBI Taxonomy" id="221103"/>
    <lineage>
        <taxon>Eukaryota</taxon>
        <taxon>Fungi</taxon>
        <taxon>Dikarya</taxon>
        <taxon>Basidiomycota</taxon>
        <taxon>Agaricomycotina</taxon>
        <taxon>Agaricomycetes</taxon>
        <taxon>Agaricomycetidae</taxon>
        <taxon>Agaricales</taxon>
        <taxon>Marasmiineae</taxon>
        <taxon>Marasmiaceae</taxon>
        <taxon>Moniliophthora</taxon>
    </lineage>
</organism>
<name>A0A0W0G989_MONRR</name>
<reference evidence="2 3" key="1">
    <citation type="submission" date="2015-12" db="EMBL/GenBank/DDBJ databases">
        <title>Draft genome sequence of Moniliophthora roreri, the causal agent of frosty pod rot of cacao.</title>
        <authorList>
            <person name="Aime M.C."/>
            <person name="Diaz-Valderrama J.R."/>
            <person name="Kijpornyongpan T."/>
            <person name="Phillips-Mora W."/>
        </authorList>
    </citation>
    <scope>NUCLEOTIDE SEQUENCE [LARGE SCALE GENOMIC DNA]</scope>
    <source>
        <strain evidence="2 3">MCA 2952</strain>
    </source>
</reference>
<dbReference type="EMBL" id="LATX01000769">
    <property type="protein sequence ID" value="KTB45129.1"/>
    <property type="molecule type" value="Genomic_DNA"/>
</dbReference>
<dbReference type="Proteomes" id="UP000054988">
    <property type="component" value="Unassembled WGS sequence"/>
</dbReference>
<protein>
    <submittedName>
        <fullName evidence="2">Uncharacterized protein</fullName>
    </submittedName>
</protein>
<evidence type="ECO:0000313" key="2">
    <source>
        <dbReference type="EMBL" id="KTB45129.1"/>
    </source>
</evidence>
<feature type="region of interest" description="Disordered" evidence="1">
    <location>
        <begin position="1"/>
        <end position="28"/>
    </location>
</feature>
<gene>
    <name evidence="2" type="ORF">WG66_2298</name>
</gene>
<proteinExistence type="predicted"/>
<feature type="compositionally biased region" description="Acidic residues" evidence="1">
    <location>
        <begin position="13"/>
        <end position="28"/>
    </location>
</feature>
<sequence>MEPQPPRIQLTVWDDEEEEDEEGEEDDRDLLLIRTSNNPMTWPMAWMDEEPTALLTVETTVVRFAENLWLGIYLETATNNNGLAELRDQTIPSAIELLTLILQDLTTMTTFMETVSSEGHDNGSPEGQMQFIEGRDMYVLDDEGTRILPAELVGEWVQRGIITSNLEVRA</sequence>
<evidence type="ECO:0000256" key="1">
    <source>
        <dbReference type="SAM" id="MobiDB-lite"/>
    </source>
</evidence>
<dbReference type="AlphaFoldDB" id="A0A0W0G989"/>
<comment type="caution">
    <text evidence="2">The sequence shown here is derived from an EMBL/GenBank/DDBJ whole genome shotgun (WGS) entry which is preliminary data.</text>
</comment>